<dbReference type="HAMAP" id="MF_01342">
    <property type="entry name" value="Ribosomal_uL16"/>
    <property type="match status" value="1"/>
</dbReference>
<dbReference type="AlphaFoldDB" id="A0A3B1E729"/>
<accession>A0A3B1E729</accession>
<dbReference type="Pfam" id="PF00252">
    <property type="entry name" value="Ribosomal_L16"/>
    <property type="match status" value="1"/>
</dbReference>
<feature type="region of interest" description="Disordered" evidence="4">
    <location>
        <begin position="1"/>
        <end position="24"/>
    </location>
</feature>
<dbReference type="PANTHER" id="PTHR12220:SF13">
    <property type="entry name" value="LARGE RIBOSOMAL SUBUNIT PROTEIN UL16M"/>
    <property type="match status" value="1"/>
</dbReference>
<dbReference type="CDD" id="cd01433">
    <property type="entry name" value="Ribosomal_L16_L10e"/>
    <property type="match status" value="1"/>
</dbReference>
<dbReference type="NCBIfam" id="TIGR01164">
    <property type="entry name" value="rplP_bact"/>
    <property type="match status" value="1"/>
</dbReference>
<sequence>MLMPKRTKYRKMMKGRNRGKSHRANSLTYGSIGLKAIEHGRIDSRQIEASRVAMTRKINRQGKVWIMVFPAKPLTAKPLETRMGKGKGSVDKWVMNIKPGRICFEMGGVPEELARKALTLAIHKLPFKTKIVTRESENEIY</sequence>
<dbReference type="InterPro" id="IPR020798">
    <property type="entry name" value="Ribosomal_uL16_CS"/>
</dbReference>
<dbReference type="GO" id="GO:0006412">
    <property type="term" value="P:translation"/>
    <property type="evidence" value="ECO:0007669"/>
    <property type="project" value="InterPro"/>
</dbReference>
<gene>
    <name evidence="5" type="ORF">MNB_ARC-1_648</name>
</gene>
<evidence type="ECO:0000256" key="3">
    <source>
        <dbReference type="ARBA" id="ARBA00023274"/>
    </source>
</evidence>
<dbReference type="Gene3D" id="3.90.1170.10">
    <property type="entry name" value="Ribosomal protein L10e/L16"/>
    <property type="match status" value="1"/>
</dbReference>
<dbReference type="SUPFAM" id="SSF54686">
    <property type="entry name" value="Ribosomal protein L16p/L10e"/>
    <property type="match status" value="1"/>
</dbReference>
<feature type="compositionally biased region" description="Basic residues" evidence="4">
    <location>
        <begin position="1"/>
        <end position="23"/>
    </location>
</feature>
<comment type="similarity">
    <text evidence="1">Belongs to the universal ribosomal protein uL16 family.</text>
</comment>
<name>A0A3B1E729_9ZZZZ</name>
<organism evidence="5">
    <name type="scientific">hydrothermal vent metagenome</name>
    <dbReference type="NCBI Taxonomy" id="652676"/>
    <lineage>
        <taxon>unclassified sequences</taxon>
        <taxon>metagenomes</taxon>
        <taxon>ecological metagenomes</taxon>
    </lineage>
</organism>
<dbReference type="InterPro" id="IPR036920">
    <property type="entry name" value="Ribosomal_uL16_sf"/>
</dbReference>
<dbReference type="PRINTS" id="PR00060">
    <property type="entry name" value="RIBOSOMALL16"/>
</dbReference>
<evidence type="ECO:0000256" key="2">
    <source>
        <dbReference type="ARBA" id="ARBA00022980"/>
    </source>
</evidence>
<reference evidence="5" key="1">
    <citation type="submission" date="2018-10" db="EMBL/GenBank/DDBJ databases">
        <authorList>
            <person name="Aoki K."/>
        </authorList>
    </citation>
    <scope>NUCLEOTIDE SEQUENCE</scope>
</reference>
<dbReference type="InterPro" id="IPR047873">
    <property type="entry name" value="Ribosomal_uL16"/>
</dbReference>
<dbReference type="GO" id="GO:0019843">
    <property type="term" value="F:rRNA binding"/>
    <property type="evidence" value="ECO:0007669"/>
    <property type="project" value="InterPro"/>
</dbReference>
<keyword evidence="2 5" id="KW-0689">Ribosomal protein</keyword>
<dbReference type="EMBL" id="UOYO01000020">
    <property type="protein sequence ID" value="VAY87069.1"/>
    <property type="molecule type" value="Genomic_DNA"/>
</dbReference>
<dbReference type="GO" id="GO:0003735">
    <property type="term" value="F:structural constituent of ribosome"/>
    <property type="evidence" value="ECO:0007669"/>
    <property type="project" value="InterPro"/>
</dbReference>
<proteinExistence type="inferred from homology"/>
<evidence type="ECO:0000313" key="5">
    <source>
        <dbReference type="EMBL" id="VAY87069.1"/>
    </source>
</evidence>
<evidence type="ECO:0000256" key="1">
    <source>
        <dbReference type="ARBA" id="ARBA00008931"/>
    </source>
</evidence>
<dbReference type="InterPro" id="IPR016180">
    <property type="entry name" value="Ribosomal_uL16_dom"/>
</dbReference>
<keyword evidence="3" id="KW-0687">Ribonucleoprotein</keyword>
<dbReference type="PANTHER" id="PTHR12220">
    <property type="entry name" value="50S/60S RIBOSOMAL PROTEIN L16"/>
    <property type="match status" value="1"/>
</dbReference>
<dbReference type="PROSITE" id="PS00701">
    <property type="entry name" value="RIBOSOMAL_L16_2"/>
    <property type="match status" value="1"/>
</dbReference>
<dbReference type="InterPro" id="IPR000114">
    <property type="entry name" value="Ribosomal_uL16_bact-type"/>
</dbReference>
<evidence type="ECO:0000256" key="4">
    <source>
        <dbReference type="SAM" id="MobiDB-lite"/>
    </source>
</evidence>
<dbReference type="FunFam" id="3.90.1170.10:FF:000001">
    <property type="entry name" value="50S ribosomal protein L16"/>
    <property type="match status" value="1"/>
</dbReference>
<protein>
    <submittedName>
        <fullName evidence="5">LSU ribosomal protein L16p (L10e)</fullName>
    </submittedName>
</protein>
<dbReference type="GO" id="GO:0022625">
    <property type="term" value="C:cytosolic large ribosomal subunit"/>
    <property type="evidence" value="ECO:0007669"/>
    <property type="project" value="TreeGrafter"/>
</dbReference>